<gene>
    <name evidence="3" type="ORF">SAMN05421774_10889</name>
</gene>
<proteinExistence type="predicted"/>
<organism evidence="3 4">
    <name type="scientific">Gemmobacter megaterium</name>
    <dbReference type="NCBI Taxonomy" id="1086013"/>
    <lineage>
        <taxon>Bacteria</taxon>
        <taxon>Pseudomonadati</taxon>
        <taxon>Pseudomonadota</taxon>
        <taxon>Alphaproteobacteria</taxon>
        <taxon>Rhodobacterales</taxon>
        <taxon>Paracoccaceae</taxon>
        <taxon>Gemmobacter</taxon>
    </lineage>
</organism>
<name>A0A1N7QBF8_9RHOB</name>
<reference evidence="3 4" key="1">
    <citation type="submission" date="2017-01" db="EMBL/GenBank/DDBJ databases">
        <authorList>
            <person name="Mah S.A."/>
            <person name="Swanson W.J."/>
            <person name="Moy G.W."/>
            <person name="Vacquier V.D."/>
        </authorList>
    </citation>
    <scope>NUCLEOTIDE SEQUENCE [LARGE SCALE GENOMIC DNA]</scope>
    <source>
        <strain evidence="3 4">DSM 26375</strain>
    </source>
</reference>
<evidence type="ECO:0000313" key="4">
    <source>
        <dbReference type="Proteomes" id="UP000186141"/>
    </source>
</evidence>
<keyword evidence="1" id="KW-0175">Coiled coil</keyword>
<dbReference type="OrthoDB" id="7773581at2"/>
<dbReference type="AlphaFoldDB" id="A0A1N7QBF8"/>
<protein>
    <submittedName>
        <fullName evidence="3">Uncharacterized protein</fullName>
    </submittedName>
</protein>
<accession>A0A1N7QBF8</accession>
<dbReference type="Proteomes" id="UP000186141">
    <property type="component" value="Unassembled WGS sequence"/>
</dbReference>
<dbReference type="EMBL" id="FTOT01000008">
    <property type="protein sequence ID" value="SIT20202.1"/>
    <property type="molecule type" value="Genomic_DNA"/>
</dbReference>
<feature type="region of interest" description="Disordered" evidence="2">
    <location>
        <begin position="1"/>
        <end position="26"/>
    </location>
</feature>
<feature type="coiled-coil region" evidence="1">
    <location>
        <begin position="118"/>
        <end position="180"/>
    </location>
</feature>
<dbReference type="RefSeq" id="WP_076533604.1">
    <property type="nucleotide sequence ID" value="NZ_BMEH01000008.1"/>
</dbReference>
<evidence type="ECO:0000256" key="2">
    <source>
        <dbReference type="SAM" id="MobiDB-lite"/>
    </source>
</evidence>
<sequence length="254" mass="26861">MDVIEEGRAPAAPGHNNPPPYDPDKHADLAARVEKFMATCNEVRAAGEITSEENAQHLSDLIAGLRGLKKQVEAQKKADKAPHDEAGKAVVAAFSPLEERLERAAKAMLVVMQGWLDKKKAEAEAEKARKAAEAEAARKAAEDAAAQAAATGNIDAEIEAERLAKEAAKAEKRAAKQVKVSVGSATGAGRTVSTRKVRSAEITNARALFLRYADHPKVLDVLQSLANADVRSGEITEANAALFGVSIRETAVAA</sequence>
<evidence type="ECO:0000313" key="3">
    <source>
        <dbReference type="EMBL" id="SIT20202.1"/>
    </source>
</evidence>
<keyword evidence="4" id="KW-1185">Reference proteome</keyword>
<evidence type="ECO:0000256" key="1">
    <source>
        <dbReference type="SAM" id="Coils"/>
    </source>
</evidence>
<dbReference type="STRING" id="1086013.SAMN05421774_10889"/>